<evidence type="ECO:0000256" key="8">
    <source>
        <dbReference type="ARBA" id="ARBA00023285"/>
    </source>
</evidence>
<dbReference type="InterPro" id="IPR036264">
    <property type="entry name" value="Bact_exopeptidase_dim_dom"/>
</dbReference>
<dbReference type="OrthoDB" id="7055905at2"/>
<evidence type="ECO:0000256" key="2">
    <source>
        <dbReference type="ARBA" id="ARBA00001947"/>
    </source>
</evidence>
<dbReference type="Proteomes" id="UP000580517">
    <property type="component" value="Unassembled WGS sequence"/>
</dbReference>
<dbReference type="NCBIfam" id="TIGR01910">
    <property type="entry name" value="DapE-ArgE"/>
    <property type="match status" value="1"/>
</dbReference>
<keyword evidence="8" id="KW-0170">Cobalt</keyword>
<dbReference type="NCBIfam" id="NF006365">
    <property type="entry name" value="PRK08588.1"/>
    <property type="match status" value="1"/>
</dbReference>
<dbReference type="GO" id="GO:0016787">
    <property type="term" value="F:hydrolase activity"/>
    <property type="evidence" value="ECO:0007669"/>
    <property type="project" value="UniProtKB-KW"/>
</dbReference>
<dbReference type="InterPro" id="IPR050072">
    <property type="entry name" value="Peptidase_M20A"/>
</dbReference>
<dbReference type="EMBL" id="JACCEW010000002">
    <property type="protein sequence ID" value="NYT36431.1"/>
    <property type="molecule type" value="Genomic_DNA"/>
</dbReference>
<comment type="cofactor">
    <cofactor evidence="1">
        <name>Co(2+)</name>
        <dbReference type="ChEBI" id="CHEBI:48828"/>
    </cofactor>
</comment>
<keyword evidence="5" id="KW-0479">Metal-binding</keyword>
<dbReference type="SUPFAM" id="SSF55031">
    <property type="entry name" value="Bacterial exopeptidase dimerisation domain"/>
    <property type="match status" value="1"/>
</dbReference>
<evidence type="ECO:0000259" key="9">
    <source>
        <dbReference type="Pfam" id="PF07687"/>
    </source>
</evidence>
<dbReference type="RefSeq" id="WP_129968410.1">
    <property type="nucleotide sequence ID" value="NZ_JACCEW010000002.1"/>
</dbReference>
<gene>
    <name evidence="10" type="ORF">H0A68_06065</name>
</gene>
<comment type="caution">
    <text evidence="10">The sequence shown here is derived from an EMBL/GenBank/DDBJ whole genome shotgun (WGS) entry which is preliminary data.</text>
</comment>
<sequence length="401" mass="43629">MSSLHSEFTQLELETEEAVQFLQEAVRINTVSKTGDEALLARMLATRLEQEGIGCALHALDDKRVNLLATLRSGRPGPTVVLSGHMDTVPEGSITWLHGPFDATIESGKMYGRGTVDMKSGLLALMYALIRFARRAPDSWSGELIFVATSSEETGAEGAKALLEQQLLPEFDAMIIGEPTDRRLVIAHKGAFWTRVCSCGKASHSSMPHIGINAIDKLYSFYARLPEVDISSSPHALLSPATMAVTQIHGGKQANVVPDQCAMTLDMRTLPGQKHKDLARQMRELANNVMQADNDSHFRFETLLDIPAMSTDPAADIVSVAQGVLRQAGMSDGDARPRGAQYFTDASVLQAQGRNIIILGPGDPGLAHQVNEHVAVDDYISAIDIYDQILTKYLAYEDSGR</sequence>
<dbReference type="PANTHER" id="PTHR43808">
    <property type="entry name" value="ACETYLORNITHINE DEACETYLASE"/>
    <property type="match status" value="1"/>
</dbReference>
<keyword evidence="4" id="KW-0028">Amino-acid biosynthesis</keyword>
<dbReference type="PANTHER" id="PTHR43808:SF8">
    <property type="entry name" value="PEPTIDASE M20 DIMERISATION DOMAIN-CONTAINING PROTEIN"/>
    <property type="match status" value="1"/>
</dbReference>
<keyword evidence="11" id="KW-1185">Reference proteome</keyword>
<evidence type="ECO:0000256" key="6">
    <source>
        <dbReference type="ARBA" id="ARBA00022801"/>
    </source>
</evidence>
<reference evidence="10 11" key="1">
    <citation type="submission" date="2020-07" db="EMBL/GenBank/DDBJ databases">
        <title>Taxonomic revisions and descriptions of new bacterial species based on genomic comparisons in the high-G+C-content subgroup of the family Alcaligenaceae.</title>
        <authorList>
            <person name="Szabo A."/>
            <person name="Felfoldi T."/>
        </authorList>
    </citation>
    <scope>NUCLEOTIDE SEQUENCE [LARGE SCALE GENOMIC DNA]</scope>
    <source>
        <strain evidence="10 11">DSM 25264</strain>
    </source>
</reference>
<accession>A0A853FD16</accession>
<dbReference type="CDD" id="cd08659">
    <property type="entry name" value="M20_ArgE_DapE-like"/>
    <property type="match status" value="1"/>
</dbReference>
<protein>
    <submittedName>
        <fullName evidence="10">M20 family metallopeptidase</fullName>
    </submittedName>
</protein>
<evidence type="ECO:0000256" key="4">
    <source>
        <dbReference type="ARBA" id="ARBA00022605"/>
    </source>
</evidence>
<comment type="similarity">
    <text evidence="3">Belongs to the peptidase M20A family.</text>
</comment>
<dbReference type="Gene3D" id="3.30.70.360">
    <property type="match status" value="1"/>
</dbReference>
<name>A0A853FD16_9BURK</name>
<evidence type="ECO:0000256" key="7">
    <source>
        <dbReference type="ARBA" id="ARBA00022833"/>
    </source>
</evidence>
<dbReference type="SUPFAM" id="SSF53187">
    <property type="entry name" value="Zn-dependent exopeptidases"/>
    <property type="match status" value="1"/>
</dbReference>
<dbReference type="Pfam" id="PF07687">
    <property type="entry name" value="M20_dimer"/>
    <property type="match status" value="1"/>
</dbReference>
<evidence type="ECO:0000313" key="10">
    <source>
        <dbReference type="EMBL" id="NYT36431.1"/>
    </source>
</evidence>
<dbReference type="AlphaFoldDB" id="A0A853FD16"/>
<evidence type="ECO:0000313" key="11">
    <source>
        <dbReference type="Proteomes" id="UP000580517"/>
    </source>
</evidence>
<keyword evidence="7" id="KW-0862">Zinc</keyword>
<keyword evidence="6" id="KW-0378">Hydrolase</keyword>
<dbReference type="Pfam" id="PF01546">
    <property type="entry name" value="Peptidase_M20"/>
    <property type="match status" value="1"/>
</dbReference>
<evidence type="ECO:0000256" key="1">
    <source>
        <dbReference type="ARBA" id="ARBA00001941"/>
    </source>
</evidence>
<dbReference type="GO" id="GO:0008652">
    <property type="term" value="P:amino acid biosynthetic process"/>
    <property type="evidence" value="ECO:0007669"/>
    <property type="project" value="UniProtKB-KW"/>
</dbReference>
<comment type="cofactor">
    <cofactor evidence="2">
        <name>Zn(2+)</name>
        <dbReference type="ChEBI" id="CHEBI:29105"/>
    </cofactor>
</comment>
<dbReference type="GO" id="GO:0046872">
    <property type="term" value="F:metal ion binding"/>
    <property type="evidence" value="ECO:0007669"/>
    <property type="project" value="UniProtKB-KW"/>
</dbReference>
<proteinExistence type="inferred from homology"/>
<evidence type="ECO:0000256" key="3">
    <source>
        <dbReference type="ARBA" id="ARBA00006247"/>
    </source>
</evidence>
<dbReference type="InterPro" id="IPR011650">
    <property type="entry name" value="Peptidase_M20_dimer"/>
</dbReference>
<dbReference type="Gene3D" id="3.40.630.10">
    <property type="entry name" value="Zn peptidases"/>
    <property type="match status" value="2"/>
</dbReference>
<dbReference type="InterPro" id="IPR002933">
    <property type="entry name" value="Peptidase_M20"/>
</dbReference>
<dbReference type="InterPro" id="IPR010182">
    <property type="entry name" value="ArgE/DapE"/>
</dbReference>
<evidence type="ECO:0000256" key="5">
    <source>
        <dbReference type="ARBA" id="ARBA00022723"/>
    </source>
</evidence>
<organism evidence="10 11">
    <name type="scientific">Allopusillimonas soli</name>
    <dbReference type="NCBI Taxonomy" id="659016"/>
    <lineage>
        <taxon>Bacteria</taxon>
        <taxon>Pseudomonadati</taxon>
        <taxon>Pseudomonadota</taxon>
        <taxon>Betaproteobacteria</taxon>
        <taxon>Burkholderiales</taxon>
        <taxon>Alcaligenaceae</taxon>
        <taxon>Allopusillimonas</taxon>
    </lineage>
</organism>
<feature type="domain" description="Peptidase M20 dimerisation" evidence="9">
    <location>
        <begin position="186"/>
        <end position="290"/>
    </location>
</feature>